<evidence type="ECO:0000256" key="8">
    <source>
        <dbReference type="RuleBase" id="RU366003"/>
    </source>
</evidence>
<dbReference type="PANTHER" id="PTHR21039:SF0">
    <property type="entry name" value="HISTIDINOL-PHOSPHATASE"/>
    <property type="match status" value="1"/>
</dbReference>
<dbReference type="NCBIfam" id="TIGR01856">
    <property type="entry name" value="hisJ_fam"/>
    <property type="match status" value="1"/>
</dbReference>
<evidence type="ECO:0000256" key="3">
    <source>
        <dbReference type="ARBA" id="ARBA00013085"/>
    </source>
</evidence>
<keyword evidence="6 8" id="KW-0368">Histidine biosynthesis</keyword>
<evidence type="ECO:0000259" key="9">
    <source>
        <dbReference type="Pfam" id="PF02811"/>
    </source>
</evidence>
<comment type="catalytic activity">
    <reaction evidence="7 8">
        <text>L-histidinol phosphate + H2O = L-histidinol + phosphate</text>
        <dbReference type="Rhea" id="RHEA:14465"/>
        <dbReference type="ChEBI" id="CHEBI:15377"/>
        <dbReference type="ChEBI" id="CHEBI:43474"/>
        <dbReference type="ChEBI" id="CHEBI:57699"/>
        <dbReference type="ChEBI" id="CHEBI:57980"/>
        <dbReference type="EC" id="3.1.3.15"/>
    </reaction>
</comment>
<dbReference type="NCBIfam" id="NF005596">
    <property type="entry name" value="PRK07328.1"/>
    <property type="match status" value="1"/>
</dbReference>
<comment type="caution">
    <text evidence="10">The sequence shown here is derived from an EMBL/GenBank/DDBJ whole genome shotgun (WGS) entry which is preliminary data.</text>
</comment>
<dbReference type="InterPro" id="IPR004013">
    <property type="entry name" value="PHP_dom"/>
</dbReference>
<comment type="pathway">
    <text evidence="1 8">Amino-acid biosynthesis; L-histidine biosynthesis; L-histidine from 5-phospho-alpha-D-ribose 1-diphosphate: step 8/9.</text>
</comment>
<dbReference type="InterPro" id="IPR016195">
    <property type="entry name" value="Pol/histidinol_Pase-like"/>
</dbReference>
<feature type="domain" description="PHP" evidence="9">
    <location>
        <begin position="5"/>
        <end position="197"/>
    </location>
</feature>
<organism evidence="10 11">
    <name type="scientific">Ammonifex thiophilus</name>
    <dbReference type="NCBI Taxonomy" id="444093"/>
    <lineage>
        <taxon>Bacteria</taxon>
        <taxon>Bacillati</taxon>
        <taxon>Bacillota</taxon>
        <taxon>Clostridia</taxon>
        <taxon>Thermoanaerobacterales</taxon>
        <taxon>Thermoanaerobacteraceae</taxon>
        <taxon>Ammonifex</taxon>
    </lineage>
</organism>
<accession>A0A3D8P6C8</accession>
<dbReference type="CDD" id="cd12110">
    <property type="entry name" value="PHP_HisPPase_Hisj_like"/>
    <property type="match status" value="1"/>
</dbReference>
<keyword evidence="11" id="KW-1185">Reference proteome</keyword>
<dbReference type="OrthoDB" id="9775255at2"/>
<keyword evidence="4 8" id="KW-0028">Amino-acid biosynthesis</keyword>
<evidence type="ECO:0000256" key="1">
    <source>
        <dbReference type="ARBA" id="ARBA00004970"/>
    </source>
</evidence>
<dbReference type="Gene3D" id="3.20.20.140">
    <property type="entry name" value="Metal-dependent hydrolases"/>
    <property type="match status" value="1"/>
</dbReference>
<dbReference type="Pfam" id="PF02811">
    <property type="entry name" value="PHP"/>
    <property type="match status" value="1"/>
</dbReference>
<dbReference type="GO" id="GO:0005737">
    <property type="term" value="C:cytoplasm"/>
    <property type="evidence" value="ECO:0007669"/>
    <property type="project" value="TreeGrafter"/>
</dbReference>
<dbReference type="EC" id="3.1.3.15" evidence="3 8"/>
<sequence>MGLVDYHVHTARCGHAVGEVGEYLRQAEKVGLKELGFADHLPLYFLPPEERDPGLAMPQAQLGDYVREITGLKGKSVVEVKLGIEADYVPGWEEELRKLLSAHPFDYVLGSIHFLDGWGFDNPAEIEGYRGKDLDLLYEQYFSLLQRLASSQLFDVVAHPDLIKKFGFLPSRDLKPLYQETVKIIAAADLAVEVNTAGLRHPVKEIYPAAEFLFLCRRYRVPVTLGSDAHRPEDVGRDFDRALELLREAGYCEVAVFTARKRRSHRLPI</sequence>
<evidence type="ECO:0000313" key="10">
    <source>
        <dbReference type="EMBL" id="RDV84292.1"/>
    </source>
</evidence>
<name>A0A3D8P6C8_9THEO</name>
<protein>
    <recommendedName>
        <fullName evidence="3 8">Histidinol-phosphatase</fullName>
        <shortName evidence="8">HolPase</shortName>
        <ecNumber evidence="3 8">3.1.3.15</ecNumber>
    </recommendedName>
</protein>
<evidence type="ECO:0000256" key="2">
    <source>
        <dbReference type="ARBA" id="ARBA00009152"/>
    </source>
</evidence>
<evidence type="ECO:0000256" key="7">
    <source>
        <dbReference type="ARBA" id="ARBA00049158"/>
    </source>
</evidence>
<evidence type="ECO:0000313" key="11">
    <source>
        <dbReference type="Proteomes" id="UP000256329"/>
    </source>
</evidence>
<dbReference type="SUPFAM" id="SSF89550">
    <property type="entry name" value="PHP domain-like"/>
    <property type="match status" value="1"/>
</dbReference>
<dbReference type="Proteomes" id="UP000256329">
    <property type="component" value="Unassembled WGS sequence"/>
</dbReference>
<dbReference type="InterPro" id="IPR010140">
    <property type="entry name" value="Histidinol_P_phosphatase_HisJ"/>
</dbReference>
<dbReference type="EMBL" id="QSLN01000002">
    <property type="protein sequence ID" value="RDV84292.1"/>
    <property type="molecule type" value="Genomic_DNA"/>
</dbReference>
<keyword evidence="5 8" id="KW-0378">Hydrolase</keyword>
<gene>
    <name evidence="10" type="ORF">DXX99_03010</name>
</gene>
<comment type="similarity">
    <text evidence="2 8">Belongs to the PHP hydrolase family. HisK subfamily.</text>
</comment>
<proteinExistence type="inferred from homology"/>
<reference evidence="10 11" key="1">
    <citation type="submission" date="2018-08" db="EMBL/GenBank/DDBJ databases">
        <title>Form III RuBisCO-mediated autotrophy in Thermodesulfobium bacteria.</title>
        <authorList>
            <person name="Toshchakov S.V."/>
            <person name="Kublanov I.V."/>
            <person name="Frolov E."/>
            <person name="Bonch-Osmolovskaya E.A."/>
            <person name="Tourova T.P."/>
            <person name="Chernych N.A."/>
            <person name="Lebedinsky A.V."/>
        </authorList>
    </citation>
    <scope>NUCLEOTIDE SEQUENCE [LARGE SCALE GENOMIC DNA]</scope>
    <source>
        <strain evidence="10 11">SR</strain>
    </source>
</reference>
<dbReference type="UniPathway" id="UPA00031">
    <property type="reaction ID" value="UER00013"/>
</dbReference>
<evidence type="ECO:0000256" key="6">
    <source>
        <dbReference type="ARBA" id="ARBA00023102"/>
    </source>
</evidence>
<dbReference type="GO" id="GO:0000105">
    <property type="term" value="P:L-histidine biosynthetic process"/>
    <property type="evidence" value="ECO:0007669"/>
    <property type="project" value="UniProtKB-UniRule"/>
</dbReference>
<dbReference type="PANTHER" id="PTHR21039">
    <property type="entry name" value="HISTIDINOL PHOSPHATASE-RELATED"/>
    <property type="match status" value="1"/>
</dbReference>
<evidence type="ECO:0000256" key="5">
    <source>
        <dbReference type="ARBA" id="ARBA00022801"/>
    </source>
</evidence>
<dbReference type="AlphaFoldDB" id="A0A3D8P6C8"/>
<dbReference type="RefSeq" id="WP_115792034.1">
    <property type="nucleotide sequence ID" value="NZ_QSLN01000002.1"/>
</dbReference>
<evidence type="ECO:0000256" key="4">
    <source>
        <dbReference type="ARBA" id="ARBA00022605"/>
    </source>
</evidence>
<dbReference type="GO" id="GO:0004401">
    <property type="term" value="F:histidinol-phosphatase activity"/>
    <property type="evidence" value="ECO:0007669"/>
    <property type="project" value="UniProtKB-UniRule"/>
</dbReference>